<name>A0ABR4PR23_9HELO</name>
<evidence type="ECO:0000313" key="2">
    <source>
        <dbReference type="EMBL" id="KAL3425815.1"/>
    </source>
</evidence>
<dbReference type="EMBL" id="JBFCZG010000002">
    <property type="protein sequence ID" value="KAL3425815.1"/>
    <property type="molecule type" value="Genomic_DNA"/>
</dbReference>
<evidence type="ECO:0000313" key="3">
    <source>
        <dbReference type="Proteomes" id="UP001629113"/>
    </source>
</evidence>
<organism evidence="2 3">
    <name type="scientific">Phlyctema vagabunda</name>
    <dbReference type="NCBI Taxonomy" id="108571"/>
    <lineage>
        <taxon>Eukaryota</taxon>
        <taxon>Fungi</taxon>
        <taxon>Dikarya</taxon>
        <taxon>Ascomycota</taxon>
        <taxon>Pezizomycotina</taxon>
        <taxon>Leotiomycetes</taxon>
        <taxon>Helotiales</taxon>
        <taxon>Dermateaceae</taxon>
        <taxon>Phlyctema</taxon>
    </lineage>
</organism>
<keyword evidence="3" id="KW-1185">Reference proteome</keyword>
<dbReference type="Proteomes" id="UP001629113">
    <property type="component" value="Unassembled WGS sequence"/>
</dbReference>
<reference evidence="2 3" key="1">
    <citation type="submission" date="2024-06" db="EMBL/GenBank/DDBJ databases">
        <title>Complete genome of Phlyctema vagabunda strain 19-DSS-EL-015.</title>
        <authorList>
            <person name="Fiorenzani C."/>
        </authorList>
    </citation>
    <scope>NUCLEOTIDE SEQUENCE [LARGE SCALE GENOMIC DNA]</scope>
    <source>
        <strain evidence="2 3">19-DSS-EL-015</strain>
    </source>
</reference>
<feature type="compositionally biased region" description="Basic residues" evidence="1">
    <location>
        <begin position="153"/>
        <end position="162"/>
    </location>
</feature>
<proteinExistence type="predicted"/>
<feature type="region of interest" description="Disordered" evidence="1">
    <location>
        <begin position="150"/>
        <end position="178"/>
    </location>
</feature>
<gene>
    <name evidence="2" type="ORF">PVAG01_02606</name>
</gene>
<comment type="caution">
    <text evidence="2">The sequence shown here is derived from an EMBL/GenBank/DDBJ whole genome shotgun (WGS) entry which is preliminary data.</text>
</comment>
<evidence type="ECO:0000256" key="1">
    <source>
        <dbReference type="SAM" id="MobiDB-lite"/>
    </source>
</evidence>
<sequence>MSDALSHVPSSHAATTAIKSPAPLCVAVTNPIFAHFGMLAQAIALEMDHINALCPACQPSFNHYVAIVTPLVINIVNLCMEYYNTIAVNADYDTTVYRDHFSRSLYYAKAMVRRLKASQAARALWDAFKECAVLREELGSSAGEAAWSYHEGAKKKRRRKRKEISEEKRDCTAAPSSG</sequence>
<accession>A0ABR4PR23</accession>
<protein>
    <submittedName>
        <fullName evidence="2">Uncharacterized protein</fullName>
    </submittedName>
</protein>